<dbReference type="GO" id="GO:0003700">
    <property type="term" value="F:DNA-binding transcription factor activity"/>
    <property type="evidence" value="ECO:0007669"/>
    <property type="project" value="InterPro"/>
</dbReference>
<name>A0AA43RJR2_9LACT</name>
<sequence length="138" mass="16505">MAEIREALEVLKNEGYKLTDKREKLIQILSKEDRYLSAREVYEEILAKYPSISLDTIYRNLQTYSELGILEETEWDNERAYRFRCDIDDHHHHFICTKCGKSKELLTCPMEIYENQLPGYKIMEHRFEIFGLCDECQA</sequence>
<dbReference type="GO" id="GO:0008270">
    <property type="term" value="F:zinc ion binding"/>
    <property type="evidence" value="ECO:0007669"/>
    <property type="project" value="TreeGrafter"/>
</dbReference>
<evidence type="ECO:0000256" key="7">
    <source>
        <dbReference type="ARBA" id="ARBA00023125"/>
    </source>
</evidence>
<evidence type="ECO:0000313" key="11">
    <source>
        <dbReference type="EMBL" id="MDO5456782.1"/>
    </source>
</evidence>
<keyword evidence="7" id="KW-0238">DNA-binding</keyword>
<comment type="similarity">
    <text evidence="2">Belongs to the Fur family.</text>
</comment>
<keyword evidence="6" id="KW-0805">Transcription regulation</keyword>
<feature type="binding site" evidence="10">
    <location>
        <position position="125"/>
    </location>
    <ligand>
        <name>Fe cation</name>
        <dbReference type="ChEBI" id="CHEBI:24875"/>
    </ligand>
</feature>
<evidence type="ECO:0000256" key="3">
    <source>
        <dbReference type="ARBA" id="ARBA00022490"/>
    </source>
</evidence>
<evidence type="ECO:0000256" key="6">
    <source>
        <dbReference type="ARBA" id="ARBA00023015"/>
    </source>
</evidence>
<dbReference type="GO" id="GO:0000976">
    <property type="term" value="F:transcription cis-regulatory region binding"/>
    <property type="evidence" value="ECO:0007669"/>
    <property type="project" value="TreeGrafter"/>
</dbReference>
<organism evidence="11 12">
    <name type="scientific">Atopococcus tabaci</name>
    <dbReference type="NCBI Taxonomy" id="269774"/>
    <lineage>
        <taxon>Bacteria</taxon>
        <taxon>Bacillati</taxon>
        <taxon>Bacillota</taxon>
        <taxon>Bacilli</taxon>
        <taxon>Lactobacillales</taxon>
        <taxon>Carnobacteriaceae</taxon>
        <taxon>Atopococcus</taxon>
    </lineage>
</organism>
<gene>
    <name evidence="11" type="ORF">Q4F26_00415</name>
</gene>
<dbReference type="Gene3D" id="1.10.10.10">
    <property type="entry name" value="Winged helix-like DNA-binding domain superfamily/Winged helix DNA-binding domain"/>
    <property type="match status" value="1"/>
</dbReference>
<keyword evidence="4" id="KW-0678">Repressor</keyword>
<evidence type="ECO:0000256" key="5">
    <source>
        <dbReference type="ARBA" id="ARBA00022833"/>
    </source>
</evidence>
<proteinExistence type="inferred from homology"/>
<dbReference type="GO" id="GO:0045892">
    <property type="term" value="P:negative regulation of DNA-templated transcription"/>
    <property type="evidence" value="ECO:0007669"/>
    <property type="project" value="TreeGrafter"/>
</dbReference>
<feature type="binding site" evidence="9">
    <location>
        <position position="96"/>
    </location>
    <ligand>
        <name>Zn(2+)</name>
        <dbReference type="ChEBI" id="CHEBI:29105"/>
    </ligand>
</feature>
<dbReference type="PANTHER" id="PTHR33202:SF1">
    <property type="entry name" value="FERRIC UPTAKE REGULATION PROTEIN"/>
    <property type="match status" value="1"/>
</dbReference>
<dbReference type="Pfam" id="PF01475">
    <property type="entry name" value="FUR"/>
    <property type="match status" value="1"/>
</dbReference>
<dbReference type="InterPro" id="IPR036390">
    <property type="entry name" value="WH_DNA-bd_sf"/>
</dbReference>
<dbReference type="GO" id="GO:1900376">
    <property type="term" value="P:regulation of secondary metabolite biosynthetic process"/>
    <property type="evidence" value="ECO:0007669"/>
    <property type="project" value="TreeGrafter"/>
</dbReference>
<feature type="binding site" evidence="9">
    <location>
        <position position="136"/>
    </location>
    <ligand>
        <name>Zn(2+)</name>
        <dbReference type="ChEBI" id="CHEBI:29105"/>
    </ligand>
</feature>
<comment type="cofactor">
    <cofactor evidence="9">
        <name>Zn(2+)</name>
        <dbReference type="ChEBI" id="CHEBI:29105"/>
    </cofactor>
    <text evidence="9">Binds 1 zinc ion per subunit.</text>
</comment>
<evidence type="ECO:0000256" key="10">
    <source>
        <dbReference type="PIRSR" id="PIRSR602481-2"/>
    </source>
</evidence>
<evidence type="ECO:0000256" key="9">
    <source>
        <dbReference type="PIRSR" id="PIRSR602481-1"/>
    </source>
</evidence>
<protein>
    <submittedName>
        <fullName evidence="11">Fur family transcriptional regulator</fullName>
    </submittedName>
</protein>
<dbReference type="GO" id="GO:0005737">
    <property type="term" value="C:cytoplasm"/>
    <property type="evidence" value="ECO:0007669"/>
    <property type="project" value="UniProtKB-SubCell"/>
</dbReference>
<keyword evidence="12" id="KW-1185">Reference proteome</keyword>
<evidence type="ECO:0000256" key="2">
    <source>
        <dbReference type="ARBA" id="ARBA00007957"/>
    </source>
</evidence>
<dbReference type="AlphaFoldDB" id="A0AA43RJR2"/>
<feature type="binding site" evidence="10">
    <location>
        <position position="90"/>
    </location>
    <ligand>
        <name>Fe cation</name>
        <dbReference type="ChEBI" id="CHEBI:24875"/>
    </ligand>
</feature>
<feature type="binding site" evidence="9">
    <location>
        <position position="99"/>
    </location>
    <ligand>
        <name>Zn(2+)</name>
        <dbReference type="ChEBI" id="CHEBI:29105"/>
    </ligand>
</feature>
<dbReference type="Proteomes" id="UP001171751">
    <property type="component" value="Unassembled WGS sequence"/>
</dbReference>
<keyword evidence="9" id="KW-0479">Metal-binding</keyword>
<dbReference type="EMBL" id="JAUNQW010000001">
    <property type="protein sequence ID" value="MDO5456782.1"/>
    <property type="molecule type" value="Genomic_DNA"/>
</dbReference>
<reference evidence="11" key="1">
    <citation type="submission" date="2023-07" db="EMBL/GenBank/DDBJ databases">
        <title>Between Cages and Wild: Unraveling the Impact of Captivity on Animal Microbiomes and Antimicrobial Resistance.</title>
        <authorList>
            <person name="Schmartz G.P."/>
            <person name="Rehner J."/>
            <person name="Schuff M.J."/>
            <person name="Becker S.L."/>
            <person name="Kravczyk M."/>
            <person name="Gurevich A."/>
            <person name="Francke R."/>
            <person name="Mueller R."/>
            <person name="Keller V."/>
            <person name="Keller A."/>
        </authorList>
    </citation>
    <scope>NUCLEOTIDE SEQUENCE</scope>
    <source>
        <strain evidence="11">S39M_St_73</strain>
    </source>
</reference>
<keyword evidence="3" id="KW-0963">Cytoplasm</keyword>
<dbReference type="InterPro" id="IPR036388">
    <property type="entry name" value="WH-like_DNA-bd_sf"/>
</dbReference>
<comment type="cofactor">
    <cofactor evidence="10">
        <name>Mn(2+)</name>
        <dbReference type="ChEBI" id="CHEBI:29035"/>
    </cofactor>
    <cofactor evidence="10">
        <name>Fe(2+)</name>
        <dbReference type="ChEBI" id="CHEBI:29033"/>
    </cofactor>
    <text evidence="10">Binds 1 Mn(2+) or Fe(2+) ion per subunit.</text>
</comment>
<dbReference type="CDD" id="cd07153">
    <property type="entry name" value="Fur_like"/>
    <property type="match status" value="1"/>
</dbReference>
<keyword evidence="8" id="KW-0804">Transcription</keyword>
<feature type="binding site" evidence="9">
    <location>
        <position position="133"/>
    </location>
    <ligand>
        <name>Zn(2+)</name>
        <dbReference type="ChEBI" id="CHEBI:29105"/>
    </ligand>
</feature>
<dbReference type="SUPFAM" id="SSF46785">
    <property type="entry name" value="Winged helix' DNA-binding domain"/>
    <property type="match status" value="1"/>
</dbReference>
<feature type="binding site" evidence="10">
    <location>
        <position position="111"/>
    </location>
    <ligand>
        <name>Fe cation</name>
        <dbReference type="ChEBI" id="CHEBI:24875"/>
    </ligand>
</feature>
<evidence type="ECO:0000256" key="8">
    <source>
        <dbReference type="ARBA" id="ARBA00023163"/>
    </source>
</evidence>
<dbReference type="InterPro" id="IPR002481">
    <property type="entry name" value="FUR"/>
</dbReference>
<comment type="subcellular location">
    <subcellularLocation>
        <location evidence="1">Cytoplasm</location>
    </subcellularLocation>
</comment>
<dbReference type="Gene3D" id="3.30.1490.190">
    <property type="match status" value="1"/>
</dbReference>
<evidence type="ECO:0000313" key="12">
    <source>
        <dbReference type="Proteomes" id="UP001171751"/>
    </source>
</evidence>
<dbReference type="InterPro" id="IPR043135">
    <property type="entry name" value="Fur_C"/>
</dbReference>
<evidence type="ECO:0000256" key="1">
    <source>
        <dbReference type="ARBA" id="ARBA00004496"/>
    </source>
</evidence>
<dbReference type="PANTHER" id="PTHR33202">
    <property type="entry name" value="ZINC UPTAKE REGULATION PROTEIN"/>
    <property type="match status" value="1"/>
</dbReference>
<keyword evidence="10" id="KW-0408">Iron</keyword>
<accession>A0AA43RJR2</accession>
<comment type="caution">
    <text evidence="11">The sequence shown here is derived from an EMBL/GenBank/DDBJ whole genome shotgun (WGS) entry which is preliminary data.</text>
</comment>
<keyword evidence="5 9" id="KW-0862">Zinc</keyword>
<evidence type="ECO:0000256" key="4">
    <source>
        <dbReference type="ARBA" id="ARBA00022491"/>
    </source>
</evidence>